<feature type="compositionally biased region" description="Basic residues" evidence="1">
    <location>
        <begin position="1"/>
        <end position="11"/>
    </location>
</feature>
<evidence type="ECO:0000256" key="2">
    <source>
        <dbReference type="SAM" id="Phobius"/>
    </source>
</evidence>
<reference evidence="4" key="1">
    <citation type="submission" date="2013-10" db="EMBL/GenBank/DDBJ databases">
        <title>Genome sequencing of Onchocerca volvulus.</title>
        <authorList>
            <person name="Cotton J."/>
            <person name="Tsai J."/>
            <person name="Stanley E."/>
            <person name="Tracey A."/>
            <person name="Holroyd N."/>
            <person name="Lustigman S."/>
            <person name="Berriman M."/>
        </authorList>
    </citation>
    <scope>NUCLEOTIDE SEQUENCE</scope>
</reference>
<dbReference type="EMBL" id="CMVM020000024">
    <property type="status" value="NOT_ANNOTATED_CDS"/>
    <property type="molecule type" value="Genomic_DNA"/>
</dbReference>
<accession>A0A8R1XMF5</accession>
<organism evidence="3 4">
    <name type="scientific">Onchocerca volvulus</name>
    <dbReference type="NCBI Taxonomy" id="6282"/>
    <lineage>
        <taxon>Eukaryota</taxon>
        <taxon>Metazoa</taxon>
        <taxon>Ecdysozoa</taxon>
        <taxon>Nematoda</taxon>
        <taxon>Chromadorea</taxon>
        <taxon>Rhabditida</taxon>
        <taxon>Spirurina</taxon>
        <taxon>Spiruromorpha</taxon>
        <taxon>Filarioidea</taxon>
        <taxon>Onchocercidae</taxon>
        <taxon>Onchocerca</taxon>
    </lineage>
</organism>
<dbReference type="EnsemblMetazoa" id="OVOC1160.1">
    <property type="protein sequence ID" value="OVOC1160.1"/>
    <property type="gene ID" value="WBGene00237969"/>
</dbReference>
<name>A0A8R1XMF5_ONCVO</name>
<keyword evidence="2" id="KW-0472">Membrane</keyword>
<sequence length="217" mass="24731">MAKSPKHRSTSNKKSPSKNSRSKDSSYAQSPRNKDSSHARSQLRKTSRSRSRSRSVHGTPRSRSSSRSRGSASAKRKTSSPIAKKLDDSVDVFRKMDIKKIVPVYRTAKNGSSHKLFPFSEKGLRRRNLTMHMLPMNLNNLKVKGTKLKQRLSSHCKRWSRYYAILLILGFIGLAIFYTGYTIDQFAKYARQQMNTFTAYVQKSVIVSRMVNASMCT</sequence>
<evidence type="ECO:0000313" key="3">
    <source>
        <dbReference type="EnsemblMetazoa" id="OVOC1160.1"/>
    </source>
</evidence>
<dbReference type="AlphaFoldDB" id="A0A8R1XMF5"/>
<keyword evidence="4" id="KW-1185">Reference proteome</keyword>
<evidence type="ECO:0000256" key="1">
    <source>
        <dbReference type="SAM" id="MobiDB-lite"/>
    </source>
</evidence>
<feature type="transmembrane region" description="Helical" evidence="2">
    <location>
        <begin position="162"/>
        <end position="181"/>
    </location>
</feature>
<dbReference type="OMA" id="GYTVDQM"/>
<feature type="compositionally biased region" description="Low complexity" evidence="1">
    <location>
        <begin position="58"/>
        <end position="73"/>
    </location>
</feature>
<keyword evidence="2" id="KW-0812">Transmembrane</keyword>
<feature type="compositionally biased region" description="Basic residues" evidence="1">
    <location>
        <begin position="41"/>
        <end position="55"/>
    </location>
</feature>
<feature type="region of interest" description="Disordered" evidence="1">
    <location>
        <begin position="1"/>
        <end position="83"/>
    </location>
</feature>
<dbReference type="Proteomes" id="UP000024404">
    <property type="component" value="Unassembled WGS sequence"/>
</dbReference>
<evidence type="ECO:0000313" key="4">
    <source>
        <dbReference type="Proteomes" id="UP000024404"/>
    </source>
</evidence>
<protein>
    <submittedName>
        <fullName evidence="3">Uncharacterized protein</fullName>
    </submittedName>
</protein>
<keyword evidence="2" id="KW-1133">Transmembrane helix</keyword>
<reference evidence="3" key="2">
    <citation type="submission" date="2022-06" db="UniProtKB">
        <authorList>
            <consortium name="EnsemblMetazoa"/>
        </authorList>
    </citation>
    <scope>IDENTIFICATION</scope>
</reference>
<proteinExistence type="predicted"/>